<dbReference type="Proteomes" id="UP000617041">
    <property type="component" value="Unassembled WGS sequence"/>
</dbReference>
<keyword evidence="8" id="KW-1185">Reference proteome</keyword>
<keyword evidence="4" id="KW-0067">ATP-binding</keyword>
<organism evidence="7 8">
    <name type="scientific">Ramlibacter algicola</name>
    <dbReference type="NCBI Taxonomy" id="2795217"/>
    <lineage>
        <taxon>Bacteria</taxon>
        <taxon>Pseudomonadati</taxon>
        <taxon>Pseudomonadota</taxon>
        <taxon>Betaproteobacteria</taxon>
        <taxon>Burkholderiales</taxon>
        <taxon>Comamonadaceae</taxon>
        <taxon>Ramlibacter</taxon>
    </lineage>
</organism>
<dbReference type="InterPro" id="IPR037035">
    <property type="entry name" value="GK-like_C_sf"/>
</dbReference>
<evidence type="ECO:0000256" key="4">
    <source>
        <dbReference type="ARBA" id="ARBA00022840"/>
    </source>
</evidence>
<dbReference type="FunFam" id="3.40.50.10180:FF:000001">
    <property type="entry name" value="Glycerate kinase"/>
    <property type="match status" value="1"/>
</dbReference>
<dbReference type="GO" id="GO:0008887">
    <property type="term" value="F:glycerate kinase activity"/>
    <property type="evidence" value="ECO:0007669"/>
    <property type="project" value="InterPro"/>
</dbReference>
<dbReference type="AlphaFoldDB" id="A0A934PZF4"/>
<feature type="domain" description="MOFRL" evidence="5">
    <location>
        <begin position="328"/>
        <end position="439"/>
    </location>
</feature>
<dbReference type="FunFam" id="3.40.1480.10:FF:000002">
    <property type="entry name" value="Glycerate kinase"/>
    <property type="match status" value="1"/>
</dbReference>
<evidence type="ECO:0000259" key="6">
    <source>
        <dbReference type="Pfam" id="PF13660"/>
    </source>
</evidence>
<keyword evidence="3 7" id="KW-0418">Kinase</keyword>
<reference evidence="7" key="1">
    <citation type="submission" date="2020-12" db="EMBL/GenBank/DDBJ databases">
        <title>Ramlibacter sp. nov., isolated from a freshwater alga, Cryptomonas.</title>
        <authorList>
            <person name="Kim H.M."/>
            <person name="Jeon C.O."/>
        </authorList>
    </citation>
    <scope>NUCLEOTIDE SEQUENCE</scope>
    <source>
        <strain evidence="7">CrO1</strain>
    </source>
</reference>
<name>A0A934PZF4_9BURK</name>
<dbReference type="PANTHER" id="PTHR12227:SF0">
    <property type="entry name" value="GLYCERATE KINASE"/>
    <property type="match status" value="1"/>
</dbReference>
<evidence type="ECO:0000313" key="8">
    <source>
        <dbReference type="Proteomes" id="UP000617041"/>
    </source>
</evidence>
<evidence type="ECO:0000259" key="5">
    <source>
        <dbReference type="Pfam" id="PF05161"/>
    </source>
</evidence>
<keyword evidence="1" id="KW-0808">Transferase</keyword>
<keyword evidence="2" id="KW-0547">Nucleotide-binding</keyword>
<dbReference type="Gene3D" id="3.40.1480.10">
    <property type="entry name" value="MOFRL domain"/>
    <property type="match status" value="1"/>
</dbReference>
<dbReference type="Gene3D" id="3.40.50.10180">
    <property type="entry name" value="Glycerate kinase, MOFRL-like N-terminal domain"/>
    <property type="match status" value="1"/>
</dbReference>
<dbReference type="InterPro" id="IPR025286">
    <property type="entry name" value="MOFRL_assoc_dom"/>
</dbReference>
<protein>
    <submittedName>
        <fullName evidence="7">Glycerate kinase</fullName>
    </submittedName>
</protein>
<dbReference type="InterPro" id="IPR038614">
    <property type="entry name" value="GK_N_sf"/>
</dbReference>
<proteinExistence type="predicted"/>
<dbReference type="Pfam" id="PF05161">
    <property type="entry name" value="MOFRL"/>
    <property type="match status" value="1"/>
</dbReference>
<dbReference type="InterPro" id="IPR039760">
    <property type="entry name" value="MOFRL_protein"/>
</dbReference>
<dbReference type="RefSeq" id="WP_200786722.1">
    <property type="nucleotide sequence ID" value="NZ_JAEDAO010000001.1"/>
</dbReference>
<dbReference type="EMBL" id="JAEDAO010000001">
    <property type="protein sequence ID" value="MBK0391862.1"/>
    <property type="molecule type" value="Genomic_DNA"/>
</dbReference>
<dbReference type="InterPro" id="IPR007835">
    <property type="entry name" value="MOFRL"/>
</dbReference>
<evidence type="ECO:0000256" key="1">
    <source>
        <dbReference type="ARBA" id="ARBA00022679"/>
    </source>
</evidence>
<accession>A0A934PZF4</accession>
<dbReference type="SUPFAM" id="SSF82544">
    <property type="entry name" value="GckA/TtuD-like"/>
    <property type="match status" value="1"/>
</dbReference>
<dbReference type="GO" id="GO:0005737">
    <property type="term" value="C:cytoplasm"/>
    <property type="evidence" value="ECO:0007669"/>
    <property type="project" value="TreeGrafter"/>
</dbReference>
<evidence type="ECO:0000313" key="7">
    <source>
        <dbReference type="EMBL" id="MBK0391862.1"/>
    </source>
</evidence>
<feature type="domain" description="MOFRL-associated" evidence="6">
    <location>
        <begin position="24"/>
        <end position="249"/>
    </location>
</feature>
<comment type="caution">
    <text evidence="7">The sequence shown here is derived from an EMBL/GenBank/DDBJ whole genome shotgun (WGS) entry which is preliminary data.</text>
</comment>
<dbReference type="PANTHER" id="PTHR12227">
    <property type="entry name" value="GLYCERATE KINASE"/>
    <property type="match status" value="1"/>
</dbReference>
<evidence type="ECO:0000256" key="2">
    <source>
        <dbReference type="ARBA" id="ARBA00022741"/>
    </source>
</evidence>
<evidence type="ECO:0000256" key="3">
    <source>
        <dbReference type="ARBA" id="ARBA00022777"/>
    </source>
</evidence>
<dbReference type="Pfam" id="PF13660">
    <property type="entry name" value="DUF4147"/>
    <property type="match status" value="1"/>
</dbReference>
<dbReference type="GO" id="GO:0005524">
    <property type="term" value="F:ATP binding"/>
    <property type="evidence" value="ECO:0007669"/>
    <property type="project" value="UniProtKB-KW"/>
</dbReference>
<sequence>MNITSLEPATLPDPARDPRAFLEALYAAAVRRALPLHTLGGFLPKAPPGRTLVLGAGKAGAAMAQAVEALWPADAPLSGLVITRYGHVPPRPDGLPKRIEVVEAAHPVPDAAGLHATQRILQLAHGLTADDLVLFLISGGGSALLVAPAEGLTLEDKQRINRELLLSGATIGEMNCVRKHLSRVKGGRLAAACHPARVVTLTISDVPGDDPSVIASGPTVPDASSCADAVAILQRYGIDVPGAVMSLLEQGALETPKPGDDVFAGHEVHLVATPQQSLEAAAALARSAGIDAHILGDDLEGESREVGKVHAALARAVARRGQPFRRPCVILSGGETTVTVRKQPEGTPRGRGGRAGEFCLGLAHALQGQAGVWALAADTDGIDGVEDNAGAFVAPDTLQRAAAAGLRIDDHLQRNDAYGFFAALDALVITGPTQTNVNDFRALLIP</sequence>
<gene>
    <name evidence="7" type="ORF">I8E28_04615</name>
</gene>